<dbReference type="CDD" id="cd00332">
    <property type="entry name" value="PAL-HAL"/>
    <property type="match status" value="1"/>
</dbReference>
<evidence type="ECO:0000313" key="2">
    <source>
        <dbReference type="Proteomes" id="UP001374803"/>
    </source>
</evidence>
<dbReference type="Gene3D" id="1.10.275.10">
    <property type="entry name" value="Fumarase/aspartase (N-terminal domain)"/>
    <property type="match status" value="1"/>
</dbReference>
<keyword evidence="2" id="KW-1185">Reference proteome</keyword>
<dbReference type="GO" id="GO:0016829">
    <property type="term" value="F:lyase activity"/>
    <property type="evidence" value="ECO:0007669"/>
    <property type="project" value="UniProtKB-KW"/>
</dbReference>
<evidence type="ECO:0000313" key="1">
    <source>
        <dbReference type="EMBL" id="WXB08293.1"/>
    </source>
</evidence>
<organism evidence="1 2">
    <name type="scientific">Pendulispora rubella</name>
    <dbReference type="NCBI Taxonomy" id="2741070"/>
    <lineage>
        <taxon>Bacteria</taxon>
        <taxon>Pseudomonadati</taxon>
        <taxon>Myxococcota</taxon>
        <taxon>Myxococcia</taxon>
        <taxon>Myxococcales</taxon>
        <taxon>Sorangiineae</taxon>
        <taxon>Pendulisporaceae</taxon>
        <taxon>Pendulispora</taxon>
    </lineage>
</organism>
<gene>
    <name evidence="1" type="ORF">LVJ94_13735</name>
</gene>
<proteinExistence type="predicted"/>
<dbReference type="Proteomes" id="UP001374803">
    <property type="component" value="Chromosome"/>
</dbReference>
<dbReference type="RefSeq" id="WP_394837968.1">
    <property type="nucleotide sequence ID" value="NZ_CP089929.1"/>
</dbReference>
<reference evidence="1" key="1">
    <citation type="submission" date="2021-12" db="EMBL/GenBank/DDBJ databases">
        <title>Discovery of the Pendulisporaceae a myxobacterial family with distinct sporulation behavior and unique specialized metabolism.</title>
        <authorList>
            <person name="Garcia R."/>
            <person name="Popoff A."/>
            <person name="Bader C.D."/>
            <person name="Loehr J."/>
            <person name="Walesch S."/>
            <person name="Walt C."/>
            <person name="Boldt J."/>
            <person name="Bunk B."/>
            <person name="Haeckl F.J.F.P.J."/>
            <person name="Gunesch A.P."/>
            <person name="Birkelbach J."/>
            <person name="Nuebel U."/>
            <person name="Pietschmann T."/>
            <person name="Bach T."/>
            <person name="Mueller R."/>
        </authorList>
    </citation>
    <scope>NUCLEOTIDE SEQUENCE</scope>
    <source>
        <strain evidence="1">MSr11367</strain>
    </source>
</reference>
<dbReference type="InterPro" id="IPR008948">
    <property type="entry name" value="L-Aspartase-like"/>
</dbReference>
<sequence length="508" mass="53034">MVTAFSLPYAQEAVALDGTHLTLDDVVRVARHGAHAELTPPAEKAIARGHALLLGHVARGATIYGLTTGVGALDGETLSSEDNRAFQRNLLLSHAAGTGAPMSLEAVRAMLLVRANVLARGRSGARLEVVRALMAMLERGVYPYVPEIGSVGASDLAALAHAGLLLAGEGWALASGARVPGAEAMKAHGIALPELAGRDAFALINGPAQTLGTGALAVHDAARLARTAEMAAVSSMIGARSRTDFLDARLFEDEHDPCAESARRMRELLASPRPAIASSSVREPLSTRCAPMVAGAFRAAIARAEHVLGAELNRPVDNPTLLADGSLTNNSGVMHAAPVAEVLDALVTSVTNVAQMSERRTARLLDPALNDGLPAFLLHPRAKSGLHSGLMIHQYTAAALVGELRTACVPASVQSIPVSNGTEDHGSMSALAARRAVRAIALAETVLAIELITAAQAIDLRSLAKPVPDVPSRIDAIHRNLRTRVPVLVEDRLAAADIESIVEFVRAQ</sequence>
<accession>A0ABZ2LEI7</accession>
<dbReference type="Pfam" id="PF00221">
    <property type="entry name" value="Lyase_aromatic"/>
    <property type="match status" value="1"/>
</dbReference>
<dbReference type="InterPro" id="IPR024083">
    <property type="entry name" value="Fumarase/histidase_N"/>
</dbReference>
<name>A0ABZ2LEI7_9BACT</name>
<dbReference type="SUPFAM" id="SSF48557">
    <property type="entry name" value="L-aspartase-like"/>
    <property type="match status" value="1"/>
</dbReference>
<keyword evidence="1" id="KW-0456">Lyase</keyword>
<protein>
    <submittedName>
        <fullName evidence="1">Aromatic amino acid lyase</fullName>
    </submittedName>
</protein>
<dbReference type="EMBL" id="CP089983">
    <property type="protein sequence ID" value="WXB08293.1"/>
    <property type="molecule type" value="Genomic_DNA"/>
</dbReference>
<dbReference type="PANTHER" id="PTHR10362">
    <property type="entry name" value="HISTIDINE AMMONIA-LYASE"/>
    <property type="match status" value="1"/>
</dbReference>
<dbReference type="Gene3D" id="1.20.200.10">
    <property type="entry name" value="Fumarase/aspartase (Central domain)"/>
    <property type="match status" value="1"/>
</dbReference>
<dbReference type="InterPro" id="IPR001106">
    <property type="entry name" value="Aromatic_Lyase"/>
</dbReference>